<dbReference type="AlphaFoldDB" id="A0A372ZMU3"/>
<organism evidence="1 2">
    <name type="scientific">Kitasatospora xanthocidica</name>
    <dbReference type="NCBI Taxonomy" id="83382"/>
    <lineage>
        <taxon>Bacteria</taxon>
        <taxon>Bacillati</taxon>
        <taxon>Actinomycetota</taxon>
        <taxon>Actinomycetes</taxon>
        <taxon>Kitasatosporales</taxon>
        <taxon>Streptomycetaceae</taxon>
        <taxon>Kitasatospora</taxon>
    </lineage>
</organism>
<evidence type="ECO:0000313" key="1">
    <source>
        <dbReference type="EMBL" id="RGD56894.1"/>
    </source>
</evidence>
<keyword evidence="2" id="KW-1185">Reference proteome</keyword>
<evidence type="ECO:0000313" key="2">
    <source>
        <dbReference type="Proteomes" id="UP000263377"/>
    </source>
</evidence>
<comment type="caution">
    <text evidence="1">The sequence shown here is derived from an EMBL/GenBank/DDBJ whole genome shotgun (WGS) entry which is preliminary data.</text>
</comment>
<dbReference type="EMBL" id="QVIG01000001">
    <property type="protein sequence ID" value="RGD56894.1"/>
    <property type="molecule type" value="Genomic_DNA"/>
</dbReference>
<sequence length="557" mass="55783">MTAEPETHRPRLRPGVAVTPLREGLHLRGRDTSLTLEGSRALPALWQVLAARLGPDAEAAGAAADAAVEPKVAAALATVTARLREHGLLVDHPDGERLPPWPGSVADDPGGAAAALAAARPVVAAADPDGPSARAVARALARGGTAAPAVVAEPGLPPGRVMAAADGPSGRAVAVAVQCGADGGFVTEPADPARARVDATALAARLGPAAAPAPGAAPPPVFLALLAAAGAQRLLCAVAGLPDPGEPAEDPRLLAGRPAVLIAEARPPRADYHPWAAGPGAVAAPPGDLAEALRRVDALGDARLGVLDAPSPGELPQLPVALVSCGTPSGPLAAGAVRTDLARLAAACRSVELHLAAVGGGAVPVVGVDPSHALGRAVRWAVLGRPLRGDRPVPESAWREHPQAGHWYGALARRLGRAPDLTVRQLASEQAYLAQAEGARAVEATPADAVAHAALAALTRLLVRDGGLAAAHHAALSGAAAPLAAAGRAPAAWADPGWADHWLADVADREPDLHAALVRLTGLRTTRWQPATPGARPFAAALDGCGFTALVTGEGRP</sequence>
<proteinExistence type="predicted"/>
<protein>
    <submittedName>
        <fullName evidence="1">Uncharacterized protein</fullName>
    </submittedName>
</protein>
<dbReference type="Proteomes" id="UP000263377">
    <property type="component" value="Unassembled WGS sequence"/>
</dbReference>
<name>A0A372ZMU3_9ACTN</name>
<gene>
    <name evidence="1" type="ORF">DR950_03015</name>
</gene>
<dbReference type="RefSeq" id="WP_117485551.1">
    <property type="nucleotide sequence ID" value="NZ_QVIG01000001.1"/>
</dbReference>
<accession>A0A372ZMU3</accession>
<reference evidence="1 2" key="1">
    <citation type="submission" date="2018-08" db="EMBL/GenBank/DDBJ databases">
        <title>Diversity &amp; Physiological Properties of Lignin-Decomposing Actinobacteria from Soil.</title>
        <authorList>
            <person name="Roh S.G."/>
            <person name="Kim S.B."/>
        </authorList>
    </citation>
    <scope>NUCLEOTIDE SEQUENCE [LARGE SCALE GENOMIC DNA]</scope>
    <source>
        <strain evidence="1 2">MMS17-GH009</strain>
    </source>
</reference>